<feature type="chain" id="PRO_5026892869" description="YARHG domain-containing protein" evidence="1">
    <location>
        <begin position="23"/>
        <end position="329"/>
    </location>
</feature>
<dbReference type="Proteomes" id="UP000001822">
    <property type="component" value="Chromosome"/>
</dbReference>
<evidence type="ECO:0000313" key="2">
    <source>
        <dbReference type="EMBL" id="ABG57541.1"/>
    </source>
</evidence>
<sequence length="329" mass="38451">MKKTALLLLNIFLVFSYTTTQAQDFSKSDITFLKYLRKSIYQKLYVPDSLISKTIDPETAFPWQGQTFKNSSSIIDSIHATMKSEKSSENFSLYGLFPKGIPQQDCNLFTSKLVSYNLVNEKGEQVQLRNEKFYFYTGQYYRNNDAVRYTFNIRFTPFIPAKTYKGIVEYEIIAPKDFIVTAITKADIGKTITLNSHVYTILAFTKNYIALKCPDSLKEIDFDFIGTDLANKKYKQKFTQEKGYKTALGKRSFFISEEMYKYYISHPGLTEEELDQYMNDYFNRHEGSIITGEAQVLILQDIAYIKKMFCYWPNGYTTKRFKETIDLKY</sequence>
<keyword evidence="3" id="KW-1185">Reference proteome</keyword>
<gene>
    <name evidence="2" type="ordered locus">CHU_0249</name>
</gene>
<feature type="signal peptide" evidence="1">
    <location>
        <begin position="1"/>
        <end position="22"/>
    </location>
</feature>
<dbReference type="RefSeq" id="WP_011583657.1">
    <property type="nucleotide sequence ID" value="NC_008255.1"/>
</dbReference>
<organism evidence="2 3">
    <name type="scientific">Cytophaga hutchinsonii (strain ATCC 33406 / DSM 1761 / CIP 103989 / NBRC 15051 / NCIMB 9469 / D465)</name>
    <dbReference type="NCBI Taxonomy" id="269798"/>
    <lineage>
        <taxon>Bacteria</taxon>
        <taxon>Pseudomonadati</taxon>
        <taxon>Bacteroidota</taxon>
        <taxon>Cytophagia</taxon>
        <taxon>Cytophagales</taxon>
        <taxon>Cytophagaceae</taxon>
        <taxon>Cytophaga</taxon>
    </lineage>
</organism>
<reference evidence="2 3" key="1">
    <citation type="journal article" date="2007" name="Appl. Environ. Microbiol.">
        <title>Genome sequence of the cellulolytic gliding bacterium Cytophaga hutchinsonii.</title>
        <authorList>
            <person name="Xie G."/>
            <person name="Bruce D.C."/>
            <person name="Challacombe J.F."/>
            <person name="Chertkov O."/>
            <person name="Detter J.C."/>
            <person name="Gilna P."/>
            <person name="Han C.S."/>
            <person name="Lucas S."/>
            <person name="Misra M."/>
            <person name="Myers G.L."/>
            <person name="Richardson P."/>
            <person name="Tapia R."/>
            <person name="Thayer N."/>
            <person name="Thompson L.S."/>
            <person name="Brettin T.S."/>
            <person name="Henrissat B."/>
            <person name="Wilson D.B."/>
            <person name="McBride M.J."/>
        </authorList>
    </citation>
    <scope>NUCLEOTIDE SEQUENCE [LARGE SCALE GENOMIC DNA]</scope>
    <source>
        <strain evidence="3">ATCC 33406 / DSM 1761 / CIP 103989 / NBRC 15051 / NCIMB 9469 / D465</strain>
    </source>
</reference>
<dbReference type="AlphaFoldDB" id="A0A6N4SMP2"/>
<dbReference type="EMBL" id="CP000383">
    <property type="protein sequence ID" value="ABG57541.1"/>
    <property type="molecule type" value="Genomic_DNA"/>
</dbReference>
<keyword evidence="1" id="KW-0732">Signal</keyword>
<accession>A0A6N4SMP2</accession>
<evidence type="ECO:0000256" key="1">
    <source>
        <dbReference type="SAM" id="SignalP"/>
    </source>
</evidence>
<evidence type="ECO:0008006" key="4">
    <source>
        <dbReference type="Google" id="ProtNLM"/>
    </source>
</evidence>
<evidence type="ECO:0000313" key="3">
    <source>
        <dbReference type="Proteomes" id="UP000001822"/>
    </source>
</evidence>
<proteinExistence type="predicted"/>
<dbReference type="KEGG" id="chu:CHU_0249"/>
<name>A0A6N4SMP2_CYTH3</name>
<protein>
    <recommendedName>
        <fullName evidence="4">YARHG domain-containing protein</fullName>
    </recommendedName>
</protein>